<comment type="caution">
    <text evidence="3">The sequence shown here is derived from an EMBL/GenBank/DDBJ whole genome shotgun (WGS) entry which is preliminary data.</text>
</comment>
<accession>A0AAE0XTY7</accession>
<feature type="chain" id="PRO_5042257279" evidence="2">
    <location>
        <begin position="17"/>
        <end position="136"/>
    </location>
</feature>
<evidence type="ECO:0000313" key="3">
    <source>
        <dbReference type="EMBL" id="KAK3712398.1"/>
    </source>
</evidence>
<dbReference type="EMBL" id="JAWDGP010007584">
    <property type="protein sequence ID" value="KAK3712398.1"/>
    <property type="molecule type" value="Genomic_DNA"/>
</dbReference>
<evidence type="ECO:0000256" key="1">
    <source>
        <dbReference type="SAM" id="MobiDB-lite"/>
    </source>
</evidence>
<feature type="signal peptide" evidence="2">
    <location>
        <begin position="1"/>
        <end position="16"/>
    </location>
</feature>
<dbReference type="Proteomes" id="UP001283361">
    <property type="component" value="Unassembled WGS sequence"/>
</dbReference>
<name>A0AAE0XTY7_9GAST</name>
<sequence>MEVLLLLMATSWLTLAYTPTSAAQPHLESPSSSSSISSSSFSPSRASPSQLLVHRDVTFSPNRLDELGSRGQWLLRHIALMTHTCGVGDMASMRRKLLRKSDVTCNDGSYAGFLTRNAMQKIYFHADRTLEEDYES</sequence>
<proteinExistence type="predicted"/>
<protein>
    <submittedName>
        <fullName evidence="3">Uncharacterized protein</fullName>
    </submittedName>
</protein>
<feature type="compositionally biased region" description="Low complexity" evidence="1">
    <location>
        <begin position="29"/>
        <end position="49"/>
    </location>
</feature>
<gene>
    <name evidence="3" type="ORF">RRG08_002728</name>
</gene>
<evidence type="ECO:0000313" key="4">
    <source>
        <dbReference type="Proteomes" id="UP001283361"/>
    </source>
</evidence>
<keyword evidence="2" id="KW-0732">Signal</keyword>
<keyword evidence="4" id="KW-1185">Reference proteome</keyword>
<organism evidence="3 4">
    <name type="scientific">Elysia crispata</name>
    <name type="common">lettuce slug</name>
    <dbReference type="NCBI Taxonomy" id="231223"/>
    <lineage>
        <taxon>Eukaryota</taxon>
        <taxon>Metazoa</taxon>
        <taxon>Spiralia</taxon>
        <taxon>Lophotrochozoa</taxon>
        <taxon>Mollusca</taxon>
        <taxon>Gastropoda</taxon>
        <taxon>Heterobranchia</taxon>
        <taxon>Euthyneura</taxon>
        <taxon>Panpulmonata</taxon>
        <taxon>Sacoglossa</taxon>
        <taxon>Placobranchoidea</taxon>
        <taxon>Plakobranchidae</taxon>
        <taxon>Elysia</taxon>
    </lineage>
</organism>
<reference evidence="3" key="1">
    <citation type="journal article" date="2023" name="G3 (Bethesda)">
        <title>A reference genome for the long-term kleptoplast-retaining sea slug Elysia crispata morphotype clarki.</title>
        <authorList>
            <person name="Eastman K.E."/>
            <person name="Pendleton A.L."/>
            <person name="Shaikh M.A."/>
            <person name="Suttiyut T."/>
            <person name="Ogas R."/>
            <person name="Tomko P."/>
            <person name="Gavelis G."/>
            <person name="Widhalm J.R."/>
            <person name="Wisecaver J.H."/>
        </authorList>
    </citation>
    <scope>NUCLEOTIDE SEQUENCE</scope>
    <source>
        <strain evidence="3">ECLA1</strain>
    </source>
</reference>
<feature type="region of interest" description="Disordered" evidence="1">
    <location>
        <begin position="23"/>
        <end position="49"/>
    </location>
</feature>
<dbReference type="AlphaFoldDB" id="A0AAE0XTY7"/>
<evidence type="ECO:0000256" key="2">
    <source>
        <dbReference type="SAM" id="SignalP"/>
    </source>
</evidence>